<organism evidence="2">
    <name type="scientific">Mantoniella antarctica</name>
    <dbReference type="NCBI Taxonomy" id="81844"/>
    <lineage>
        <taxon>Eukaryota</taxon>
        <taxon>Viridiplantae</taxon>
        <taxon>Chlorophyta</taxon>
        <taxon>Mamiellophyceae</taxon>
        <taxon>Mamiellales</taxon>
        <taxon>Mamiellaceae</taxon>
        <taxon>Mantoniella</taxon>
    </lineage>
</organism>
<sequence>MEAMGFQVGTQLAERYTKDRPRFTEQTEVILFLCKEFWLDVFKKRVDNLKTNNRGVYVLQDNAFRWMRNLHAIGSTQETGNVARREYAASCTYFPSGIIQGLLVNLGLPCTVTGDAGNLPGCTYTVRLKGSAP</sequence>
<name>A0A7S0SSC7_9CHLO</name>
<dbReference type="PANTHER" id="PTHR12817:SF0">
    <property type="entry name" value="GEO08327P1"/>
    <property type="match status" value="1"/>
</dbReference>
<dbReference type="PANTHER" id="PTHR12817">
    <property type="entry name" value="TRAFFICKING PROTEIN PARTICLE COMPLEX SUBUNIT 6B"/>
    <property type="match status" value="1"/>
</dbReference>
<evidence type="ECO:0000313" key="2">
    <source>
        <dbReference type="EMBL" id="CAD8714065.1"/>
    </source>
</evidence>
<dbReference type="Gene3D" id="3.30.1380.20">
    <property type="entry name" value="Trafficking protein particle complex subunit 3"/>
    <property type="match status" value="1"/>
</dbReference>
<dbReference type="EMBL" id="HBFC01026613">
    <property type="protein sequence ID" value="CAD8714065.1"/>
    <property type="molecule type" value="Transcribed_RNA"/>
</dbReference>
<evidence type="ECO:0008006" key="3">
    <source>
        <dbReference type="Google" id="ProtNLM"/>
    </source>
</evidence>
<dbReference type="InterPro" id="IPR037992">
    <property type="entry name" value="TRAPPC6/Trs33"/>
</dbReference>
<dbReference type="Pfam" id="PF04051">
    <property type="entry name" value="TRAPP"/>
    <property type="match status" value="1"/>
</dbReference>
<reference evidence="2" key="1">
    <citation type="submission" date="2021-01" db="EMBL/GenBank/DDBJ databases">
        <authorList>
            <person name="Corre E."/>
            <person name="Pelletier E."/>
            <person name="Niang G."/>
            <person name="Scheremetjew M."/>
            <person name="Finn R."/>
            <person name="Kale V."/>
            <person name="Holt S."/>
            <person name="Cochrane G."/>
            <person name="Meng A."/>
            <person name="Brown T."/>
            <person name="Cohen L."/>
        </authorList>
    </citation>
    <scope>NUCLEOTIDE SEQUENCE</scope>
    <source>
        <strain evidence="2">SL-175</strain>
    </source>
</reference>
<proteinExistence type="inferred from homology"/>
<dbReference type="AlphaFoldDB" id="A0A7S0SSC7"/>
<comment type="similarity">
    <text evidence="1">Belongs to the TRAPP small subunits family. BET3 subfamily.</text>
</comment>
<evidence type="ECO:0000256" key="1">
    <source>
        <dbReference type="ARBA" id="ARBA00006218"/>
    </source>
</evidence>
<dbReference type="GO" id="GO:0005801">
    <property type="term" value="C:cis-Golgi network"/>
    <property type="evidence" value="ECO:0007669"/>
    <property type="project" value="TreeGrafter"/>
</dbReference>
<gene>
    <name evidence="2" type="ORF">MANT1106_LOCUS16089</name>
</gene>
<dbReference type="SUPFAM" id="SSF111126">
    <property type="entry name" value="Ligand-binding domain in the NO signalling and Golgi transport"/>
    <property type="match status" value="1"/>
</dbReference>
<dbReference type="CDD" id="cd14944">
    <property type="entry name" value="TRAPPC6A_Trs33"/>
    <property type="match status" value="1"/>
</dbReference>
<dbReference type="GO" id="GO:0006888">
    <property type="term" value="P:endoplasmic reticulum to Golgi vesicle-mediated transport"/>
    <property type="evidence" value="ECO:0007669"/>
    <property type="project" value="TreeGrafter"/>
</dbReference>
<protein>
    <recommendedName>
        <fullName evidence="3">Trafficking protein particle complex subunit</fullName>
    </recommendedName>
</protein>
<dbReference type="GO" id="GO:0005802">
    <property type="term" value="C:trans-Golgi network"/>
    <property type="evidence" value="ECO:0007669"/>
    <property type="project" value="TreeGrafter"/>
</dbReference>
<dbReference type="GO" id="GO:0030008">
    <property type="term" value="C:TRAPP complex"/>
    <property type="evidence" value="ECO:0007669"/>
    <property type="project" value="TreeGrafter"/>
</dbReference>
<dbReference type="InterPro" id="IPR007194">
    <property type="entry name" value="TRAPP_component"/>
</dbReference>
<accession>A0A7S0SSC7</accession>
<dbReference type="InterPro" id="IPR024096">
    <property type="entry name" value="NO_sig/Golgi_transp_ligand-bd"/>
</dbReference>